<dbReference type="InterPro" id="IPR007627">
    <property type="entry name" value="RNA_pol_sigma70_r2"/>
</dbReference>
<dbReference type="CDD" id="cd06171">
    <property type="entry name" value="Sigma70_r4"/>
    <property type="match status" value="1"/>
</dbReference>
<dbReference type="Pfam" id="PF04542">
    <property type="entry name" value="Sigma70_r2"/>
    <property type="match status" value="1"/>
</dbReference>
<feature type="domain" description="RNA polymerase sigma factor 70 region 4 type 2" evidence="6">
    <location>
        <begin position="124"/>
        <end position="174"/>
    </location>
</feature>
<name>A0A4Q7MCG1_9BACT</name>
<dbReference type="EMBL" id="SGXA01000007">
    <property type="protein sequence ID" value="RZS63999.1"/>
    <property type="molecule type" value="Genomic_DNA"/>
</dbReference>
<dbReference type="AlphaFoldDB" id="A0A4Q7MCG1"/>
<dbReference type="InterPro" id="IPR036388">
    <property type="entry name" value="WH-like_DNA-bd_sf"/>
</dbReference>
<dbReference type="InterPro" id="IPR014327">
    <property type="entry name" value="RNA_pol_sigma70_bacteroid"/>
</dbReference>
<dbReference type="InterPro" id="IPR013249">
    <property type="entry name" value="RNA_pol_sigma70_r4_t2"/>
</dbReference>
<dbReference type="InterPro" id="IPR013324">
    <property type="entry name" value="RNA_pol_sigma_r3/r4-like"/>
</dbReference>
<keyword evidence="8" id="KW-1185">Reference proteome</keyword>
<dbReference type="SUPFAM" id="SSF88659">
    <property type="entry name" value="Sigma3 and sigma4 domains of RNA polymerase sigma factors"/>
    <property type="match status" value="1"/>
</dbReference>
<sequence>MVKKSPDTARDLISQIAAGNESAFKTLFNNYSKRLFSFALAMTKSSADAEEIIQECFTRLWIQRNQLPAIDSPEAYLYRMVRNRTLDHLRKISREQKMINQVWTNLSQPDRSLEEFILTREYQQLIDQALSQLPLQKQQVYRLSREQEHSHEEIAAITGLSKSRVNNIITETLKFIKAHLDKHSGELGMIFWIYAWNHFR</sequence>
<feature type="domain" description="RNA polymerase sigma-70 region 2" evidence="5">
    <location>
        <begin position="27"/>
        <end position="94"/>
    </location>
</feature>
<evidence type="ECO:0000259" key="5">
    <source>
        <dbReference type="Pfam" id="PF04542"/>
    </source>
</evidence>
<evidence type="ECO:0000256" key="4">
    <source>
        <dbReference type="ARBA" id="ARBA00023163"/>
    </source>
</evidence>
<dbReference type="SUPFAM" id="SSF88946">
    <property type="entry name" value="Sigma2 domain of RNA polymerase sigma factors"/>
    <property type="match status" value="1"/>
</dbReference>
<dbReference type="Proteomes" id="UP000293874">
    <property type="component" value="Unassembled WGS sequence"/>
</dbReference>
<keyword evidence="2" id="KW-0805">Transcription regulation</keyword>
<dbReference type="InterPro" id="IPR013325">
    <property type="entry name" value="RNA_pol_sigma_r2"/>
</dbReference>
<dbReference type="InterPro" id="IPR039425">
    <property type="entry name" value="RNA_pol_sigma-70-like"/>
</dbReference>
<dbReference type="GO" id="GO:0006352">
    <property type="term" value="P:DNA-templated transcription initiation"/>
    <property type="evidence" value="ECO:0007669"/>
    <property type="project" value="InterPro"/>
</dbReference>
<comment type="similarity">
    <text evidence="1">Belongs to the sigma-70 factor family. ECF subfamily.</text>
</comment>
<protein>
    <submittedName>
        <fullName evidence="7">RNA polymerase sigma-70 factor (ECF subfamily)</fullName>
    </submittedName>
</protein>
<evidence type="ECO:0000256" key="3">
    <source>
        <dbReference type="ARBA" id="ARBA00023082"/>
    </source>
</evidence>
<accession>A0A4Q7MCG1</accession>
<evidence type="ECO:0000256" key="1">
    <source>
        <dbReference type="ARBA" id="ARBA00010641"/>
    </source>
</evidence>
<dbReference type="Gene3D" id="1.10.10.10">
    <property type="entry name" value="Winged helix-like DNA-binding domain superfamily/Winged helix DNA-binding domain"/>
    <property type="match status" value="1"/>
</dbReference>
<keyword evidence="4" id="KW-0804">Transcription</keyword>
<dbReference type="InterPro" id="IPR014284">
    <property type="entry name" value="RNA_pol_sigma-70_dom"/>
</dbReference>
<organism evidence="7 8">
    <name type="scientific">Pseudobacter ginsenosidimutans</name>
    <dbReference type="NCBI Taxonomy" id="661488"/>
    <lineage>
        <taxon>Bacteria</taxon>
        <taxon>Pseudomonadati</taxon>
        <taxon>Bacteroidota</taxon>
        <taxon>Chitinophagia</taxon>
        <taxon>Chitinophagales</taxon>
        <taxon>Chitinophagaceae</taxon>
        <taxon>Pseudobacter</taxon>
    </lineage>
</organism>
<dbReference type="PANTHER" id="PTHR43133">
    <property type="entry name" value="RNA POLYMERASE ECF-TYPE SIGMA FACTO"/>
    <property type="match status" value="1"/>
</dbReference>
<gene>
    <name evidence="7" type="ORF">EV199_6099</name>
</gene>
<dbReference type="NCBIfam" id="TIGR02985">
    <property type="entry name" value="Sig70_bacteroi1"/>
    <property type="match status" value="1"/>
</dbReference>
<evidence type="ECO:0000313" key="8">
    <source>
        <dbReference type="Proteomes" id="UP000293874"/>
    </source>
</evidence>
<proteinExistence type="inferred from homology"/>
<evidence type="ECO:0000256" key="2">
    <source>
        <dbReference type="ARBA" id="ARBA00023015"/>
    </source>
</evidence>
<dbReference type="Gene3D" id="1.10.1740.10">
    <property type="match status" value="1"/>
</dbReference>
<dbReference type="Pfam" id="PF08281">
    <property type="entry name" value="Sigma70_r4_2"/>
    <property type="match status" value="1"/>
</dbReference>
<reference evidence="7 8" key="1">
    <citation type="submission" date="2019-02" db="EMBL/GenBank/DDBJ databases">
        <title>Genomic Encyclopedia of Type Strains, Phase IV (KMG-IV): sequencing the most valuable type-strain genomes for metagenomic binning, comparative biology and taxonomic classification.</title>
        <authorList>
            <person name="Goeker M."/>
        </authorList>
    </citation>
    <scope>NUCLEOTIDE SEQUENCE [LARGE SCALE GENOMIC DNA]</scope>
    <source>
        <strain evidence="7 8">DSM 18116</strain>
    </source>
</reference>
<dbReference type="GO" id="GO:0016987">
    <property type="term" value="F:sigma factor activity"/>
    <property type="evidence" value="ECO:0007669"/>
    <property type="project" value="UniProtKB-KW"/>
</dbReference>
<evidence type="ECO:0000259" key="6">
    <source>
        <dbReference type="Pfam" id="PF08281"/>
    </source>
</evidence>
<keyword evidence="3" id="KW-0731">Sigma factor</keyword>
<dbReference type="OrthoDB" id="799938at2"/>
<dbReference type="NCBIfam" id="TIGR02937">
    <property type="entry name" value="sigma70-ECF"/>
    <property type="match status" value="1"/>
</dbReference>
<evidence type="ECO:0000313" key="7">
    <source>
        <dbReference type="EMBL" id="RZS63999.1"/>
    </source>
</evidence>
<comment type="caution">
    <text evidence="7">The sequence shown here is derived from an EMBL/GenBank/DDBJ whole genome shotgun (WGS) entry which is preliminary data.</text>
</comment>
<dbReference type="PANTHER" id="PTHR43133:SF46">
    <property type="entry name" value="RNA POLYMERASE SIGMA-70 FACTOR ECF SUBFAMILY"/>
    <property type="match status" value="1"/>
</dbReference>
<dbReference type="GO" id="GO:0003677">
    <property type="term" value="F:DNA binding"/>
    <property type="evidence" value="ECO:0007669"/>
    <property type="project" value="InterPro"/>
</dbReference>
<dbReference type="RefSeq" id="WP_130544562.1">
    <property type="nucleotide sequence ID" value="NZ_CP042431.1"/>
</dbReference>